<reference evidence="1 2" key="1">
    <citation type="submission" date="2024-02" db="EMBL/GenBank/DDBJ databases">
        <title>High-quality chromosome-scale genome assembly of Pensacola bahiagrass (Paspalum notatum Flugge var. saurae).</title>
        <authorList>
            <person name="Vega J.M."/>
            <person name="Podio M."/>
            <person name="Orjuela J."/>
            <person name="Siena L.A."/>
            <person name="Pessino S.C."/>
            <person name="Combes M.C."/>
            <person name="Mariac C."/>
            <person name="Albertini E."/>
            <person name="Pupilli F."/>
            <person name="Ortiz J.P.A."/>
            <person name="Leblanc O."/>
        </authorList>
    </citation>
    <scope>NUCLEOTIDE SEQUENCE [LARGE SCALE GENOMIC DNA]</scope>
    <source>
        <strain evidence="1">R1</strain>
        <tissue evidence="1">Leaf</tissue>
    </source>
</reference>
<dbReference type="Proteomes" id="UP001341281">
    <property type="component" value="Chromosome 05"/>
</dbReference>
<evidence type="ECO:0000313" key="1">
    <source>
        <dbReference type="EMBL" id="WVZ77560.1"/>
    </source>
</evidence>
<evidence type="ECO:0000313" key="2">
    <source>
        <dbReference type="Proteomes" id="UP001341281"/>
    </source>
</evidence>
<sequence>MLPMYFALMTLCNPDATSMAVRLALYHFIIGIAEAMRFPTWLRRFVGMLETSESDPAAIVVFSKYFKNWSSMCKRIRRGLARFEPGGGFEAYRDLFLMVSLLLSRPPDDELDLDDAAIVMSMRIHRMHARIAYAGFEQPEAC</sequence>
<dbReference type="SUPFAM" id="SSF56371">
    <property type="entry name" value="Ribosome inactivating proteins (RIP)"/>
    <property type="match status" value="1"/>
</dbReference>
<dbReference type="EMBL" id="CP144749">
    <property type="protein sequence ID" value="WVZ77560.1"/>
    <property type="molecule type" value="Genomic_DNA"/>
</dbReference>
<proteinExistence type="predicted"/>
<dbReference type="GO" id="GO:0030598">
    <property type="term" value="F:rRNA N-glycosylase activity"/>
    <property type="evidence" value="ECO:0007669"/>
    <property type="project" value="InterPro"/>
</dbReference>
<protein>
    <submittedName>
        <fullName evidence="1">Uncharacterized protein</fullName>
    </submittedName>
</protein>
<keyword evidence="2" id="KW-1185">Reference proteome</keyword>
<dbReference type="GO" id="GO:0017148">
    <property type="term" value="P:negative regulation of translation"/>
    <property type="evidence" value="ECO:0007669"/>
    <property type="project" value="InterPro"/>
</dbReference>
<gene>
    <name evidence="1" type="ORF">U9M48_025414</name>
</gene>
<dbReference type="InterPro" id="IPR036041">
    <property type="entry name" value="Ribosome-inact_prot_sf"/>
</dbReference>
<name>A0AAQ3WXI2_PASNO</name>
<dbReference type="AlphaFoldDB" id="A0AAQ3WXI2"/>
<organism evidence="1 2">
    <name type="scientific">Paspalum notatum var. saurae</name>
    <dbReference type="NCBI Taxonomy" id="547442"/>
    <lineage>
        <taxon>Eukaryota</taxon>
        <taxon>Viridiplantae</taxon>
        <taxon>Streptophyta</taxon>
        <taxon>Embryophyta</taxon>
        <taxon>Tracheophyta</taxon>
        <taxon>Spermatophyta</taxon>
        <taxon>Magnoliopsida</taxon>
        <taxon>Liliopsida</taxon>
        <taxon>Poales</taxon>
        <taxon>Poaceae</taxon>
        <taxon>PACMAD clade</taxon>
        <taxon>Panicoideae</taxon>
        <taxon>Andropogonodae</taxon>
        <taxon>Paspaleae</taxon>
        <taxon>Paspalinae</taxon>
        <taxon>Paspalum</taxon>
    </lineage>
</organism>
<accession>A0AAQ3WXI2</accession>